<evidence type="ECO:0000313" key="2">
    <source>
        <dbReference type="EMBL" id="CAL6108566.1"/>
    </source>
</evidence>
<name>A0AA86P3Y1_9EUKA</name>
<dbReference type="EMBL" id="CAXDID020000653">
    <property type="protein sequence ID" value="CAL6108566.1"/>
    <property type="molecule type" value="Genomic_DNA"/>
</dbReference>
<proteinExistence type="predicted"/>
<keyword evidence="3" id="KW-1185">Reference proteome</keyword>
<dbReference type="AlphaFoldDB" id="A0AA86P3Y1"/>
<comment type="caution">
    <text evidence="1">The sequence shown here is derived from an EMBL/GenBank/DDBJ whole genome shotgun (WGS) entry which is preliminary data.</text>
</comment>
<dbReference type="EMBL" id="CATOUU010000475">
    <property type="protein sequence ID" value="CAI9931208.1"/>
    <property type="molecule type" value="Genomic_DNA"/>
</dbReference>
<dbReference type="InterPro" id="IPR009550">
    <property type="entry name" value="VirE3"/>
</dbReference>
<evidence type="ECO:0000313" key="1">
    <source>
        <dbReference type="EMBL" id="CAI9931208.1"/>
    </source>
</evidence>
<dbReference type="Proteomes" id="UP001642409">
    <property type="component" value="Unassembled WGS sequence"/>
</dbReference>
<dbReference type="Pfam" id="PF06661">
    <property type="entry name" value="VirE3"/>
    <property type="match status" value="1"/>
</dbReference>
<gene>
    <name evidence="1" type="ORF">HINF_LOCUS18853</name>
    <name evidence="2" type="ORF">HINF_LOCUS75029</name>
</gene>
<protein>
    <submittedName>
        <fullName evidence="2">Hypothetical_protein</fullName>
    </submittedName>
</protein>
<reference evidence="1" key="1">
    <citation type="submission" date="2023-06" db="EMBL/GenBank/DDBJ databases">
        <authorList>
            <person name="Kurt Z."/>
        </authorList>
    </citation>
    <scope>NUCLEOTIDE SEQUENCE</scope>
</reference>
<sequence length="159" mass="18885">MEIQMEGESKYIFCPIQLIQKNQQEYNVIIYYSMRKIKAEDPNNVYELNEHTEDNRKCWMKSYQTMHLLVLFSALFRKQVWCTCQKHLKAVQGTMNKFIRFYTGKCENSVLYGENACLVRNQQLIVSQVGYAQIYLPRSYSGGPSKCFFELGRRMKFII</sequence>
<reference evidence="2 3" key="2">
    <citation type="submission" date="2024-07" db="EMBL/GenBank/DDBJ databases">
        <authorList>
            <person name="Akdeniz Z."/>
        </authorList>
    </citation>
    <scope>NUCLEOTIDE SEQUENCE [LARGE SCALE GENOMIC DNA]</scope>
</reference>
<accession>A0AA86P3Y1</accession>
<evidence type="ECO:0000313" key="3">
    <source>
        <dbReference type="Proteomes" id="UP001642409"/>
    </source>
</evidence>
<organism evidence="1">
    <name type="scientific">Hexamita inflata</name>
    <dbReference type="NCBI Taxonomy" id="28002"/>
    <lineage>
        <taxon>Eukaryota</taxon>
        <taxon>Metamonada</taxon>
        <taxon>Diplomonadida</taxon>
        <taxon>Hexamitidae</taxon>
        <taxon>Hexamitinae</taxon>
        <taxon>Hexamita</taxon>
    </lineage>
</organism>